<evidence type="ECO:0000313" key="3">
    <source>
        <dbReference type="Proteomes" id="UP000565572"/>
    </source>
</evidence>
<organism evidence="2 3">
    <name type="scientific">Microlunatus antarcticus</name>
    <dbReference type="NCBI Taxonomy" id="53388"/>
    <lineage>
        <taxon>Bacteria</taxon>
        <taxon>Bacillati</taxon>
        <taxon>Actinomycetota</taxon>
        <taxon>Actinomycetes</taxon>
        <taxon>Propionibacteriales</taxon>
        <taxon>Propionibacteriaceae</taxon>
        <taxon>Microlunatus</taxon>
    </lineage>
</organism>
<keyword evidence="1" id="KW-0812">Transmembrane</keyword>
<gene>
    <name evidence="2" type="ORF">FHX39_004044</name>
</gene>
<evidence type="ECO:0000256" key="1">
    <source>
        <dbReference type="SAM" id="Phobius"/>
    </source>
</evidence>
<feature type="transmembrane region" description="Helical" evidence="1">
    <location>
        <begin position="6"/>
        <end position="28"/>
    </location>
</feature>
<proteinExistence type="predicted"/>
<dbReference type="Proteomes" id="UP000565572">
    <property type="component" value="Unassembled WGS sequence"/>
</dbReference>
<reference evidence="2 3" key="1">
    <citation type="submission" date="2020-08" db="EMBL/GenBank/DDBJ databases">
        <title>Sequencing the genomes of 1000 actinobacteria strains.</title>
        <authorList>
            <person name="Klenk H.-P."/>
        </authorList>
    </citation>
    <scope>NUCLEOTIDE SEQUENCE [LARGE SCALE GENOMIC DNA]</scope>
    <source>
        <strain evidence="2 3">DSM 11053</strain>
    </source>
</reference>
<feature type="non-terminal residue" evidence="2">
    <location>
        <position position="31"/>
    </location>
</feature>
<accession>A0A7W5P8Z7</accession>
<keyword evidence="3" id="KW-1185">Reference proteome</keyword>
<keyword evidence="1" id="KW-0472">Membrane</keyword>
<evidence type="ECO:0000313" key="2">
    <source>
        <dbReference type="EMBL" id="MBB3329047.1"/>
    </source>
</evidence>
<keyword evidence="1" id="KW-1133">Transmembrane helix</keyword>
<name>A0A7W5P8Z7_9ACTN</name>
<protein>
    <submittedName>
        <fullName evidence="2">Uncharacterized protein</fullName>
    </submittedName>
</protein>
<sequence>MTRLDVNFFDYGILFIYFALVVAIGLLARRA</sequence>
<dbReference type="EMBL" id="JACHZG010000012">
    <property type="protein sequence ID" value="MBB3329047.1"/>
    <property type="molecule type" value="Genomic_DNA"/>
</dbReference>
<dbReference type="AlphaFoldDB" id="A0A7W5P8Z7"/>
<comment type="caution">
    <text evidence="2">The sequence shown here is derived from an EMBL/GenBank/DDBJ whole genome shotgun (WGS) entry which is preliminary data.</text>
</comment>